<dbReference type="KEGG" id="aqt:FN924_11730"/>
<organism evidence="2 3">
    <name type="scientific">Radiobacillus deserti</name>
    <dbReference type="NCBI Taxonomy" id="2594883"/>
    <lineage>
        <taxon>Bacteria</taxon>
        <taxon>Bacillati</taxon>
        <taxon>Bacillota</taxon>
        <taxon>Bacilli</taxon>
        <taxon>Bacillales</taxon>
        <taxon>Bacillaceae</taxon>
        <taxon>Radiobacillus</taxon>
    </lineage>
</organism>
<proteinExistence type="predicted"/>
<dbReference type="OrthoDB" id="2417909at2"/>
<sequence>MNFITYPTTALEDWVTNFYIRLGITSPKQIDETVIARKLNIFLHRKERTPFYEICGRYKGITIDIRESREKQREDFFHELCHILRHSGIQTMMPEAFRQLQEWDANNFTMYAAIPYHMIINYDLTDKYIVNEVKDDFRVTKELCYKRLENLSRKSIL</sequence>
<dbReference type="RefSeq" id="WP_143894695.1">
    <property type="nucleotide sequence ID" value="NZ_CP041666.1"/>
</dbReference>
<dbReference type="InterPro" id="IPR010359">
    <property type="entry name" value="IrrE_HExxH"/>
</dbReference>
<evidence type="ECO:0000259" key="1">
    <source>
        <dbReference type="Pfam" id="PF06114"/>
    </source>
</evidence>
<gene>
    <name evidence="2" type="ORF">FN924_11730</name>
</gene>
<evidence type="ECO:0000313" key="3">
    <source>
        <dbReference type="Proteomes" id="UP000315215"/>
    </source>
</evidence>
<reference evidence="2 3" key="1">
    <citation type="submission" date="2019-07" db="EMBL/GenBank/DDBJ databases">
        <authorList>
            <person name="Li J."/>
        </authorList>
    </citation>
    <scope>NUCLEOTIDE SEQUENCE [LARGE SCALE GENOMIC DNA]</scope>
    <source>
        <strain evidence="2 3">TKL69</strain>
    </source>
</reference>
<dbReference type="EMBL" id="CP041666">
    <property type="protein sequence ID" value="QDP40796.1"/>
    <property type="molecule type" value="Genomic_DNA"/>
</dbReference>
<dbReference type="Proteomes" id="UP000315215">
    <property type="component" value="Chromosome"/>
</dbReference>
<protein>
    <submittedName>
        <fullName evidence="2">ImmA/IrrE family metallo-endopeptidase</fullName>
    </submittedName>
</protein>
<dbReference type="AlphaFoldDB" id="A0A516KHG3"/>
<accession>A0A516KHG3</accession>
<dbReference type="Pfam" id="PF06114">
    <property type="entry name" value="Peptidase_M78"/>
    <property type="match status" value="1"/>
</dbReference>
<evidence type="ECO:0000313" key="2">
    <source>
        <dbReference type="EMBL" id="QDP40796.1"/>
    </source>
</evidence>
<feature type="domain" description="IrrE N-terminal-like" evidence="1">
    <location>
        <begin position="34"/>
        <end position="148"/>
    </location>
</feature>
<keyword evidence="3" id="KW-1185">Reference proteome</keyword>
<name>A0A516KHG3_9BACI</name>